<name>A0A5B7ISI1_PORTR</name>
<reference evidence="3 4" key="1">
    <citation type="submission" date="2019-05" db="EMBL/GenBank/DDBJ databases">
        <title>Another draft genome of Portunus trituberculatus and its Hox gene families provides insights of decapod evolution.</title>
        <authorList>
            <person name="Jeong J.-H."/>
            <person name="Song I."/>
            <person name="Kim S."/>
            <person name="Choi T."/>
            <person name="Kim D."/>
            <person name="Ryu S."/>
            <person name="Kim W."/>
        </authorList>
    </citation>
    <scope>NUCLEOTIDE SEQUENCE [LARGE SCALE GENOMIC DNA]</scope>
    <source>
        <tissue evidence="3">Muscle</tissue>
    </source>
</reference>
<dbReference type="Proteomes" id="UP000324222">
    <property type="component" value="Unassembled WGS sequence"/>
</dbReference>
<gene>
    <name evidence="3" type="ORF">E2C01_081678</name>
</gene>
<proteinExistence type="predicted"/>
<keyword evidence="4" id="KW-1185">Reference proteome</keyword>
<keyword evidence="2" id="KW-0472">Membrane</keyword>
<evidence type="ECO:0000313" key="3">
    <source>
        <dbReference type="EMBL" id="MPC86842.1"/>
    </source>
</evidence>
<dbReference type="EMBL" id="VSRR010072656">
    <property type="protein sequence ID" value="MPC86842.1"/>
    <property type="molecule type" value="Genomic_DNA"/>
</dbReference>
<keyword evidence="2" id="KW-1133">Transmembrane helix</keyword>
<evidence type="ECO:0000256" key="2">
    <source>
        <dbReference type="SAM" id="Phobius"/>
    </source>
</evidence>
<feature type="region of interest" description="Disordered" evidence="1">
    <location>
        <begin position="99"/>
        <end position="138"/>
    </location>
</feature>
<dbReference type="AlphaFoldDB" id="A0A5B7ISI1"/>
<comment type="caution">
    <text evidence="3">The sequence shown here is derived from an EMBL/GenBank/DDBJ whole genome shotgun (WGS) entry which is preliminary data.</text>
</comment>
<feature type="compositionally biased region" description="Basic residues" evidence="1">
    <location>
        <begin position="112"/>
        <end position="125"/>
    </location>
</feature>
<sequence length="197" mass="21360">MRAARRVCVRVRVADGSHRAVSAQLAWQREGGMPCLPVRVRKEEGRRLQEVSESRCVQTLTLFIAQIDEMSPVTLTKGRAGPGWGVGGALPLEGRGVPGRGGAGRADQVLQHKARGGRAAPRRRQTNPCRAAGAARRQLRPRRVKQKYKIQLSLASAATTVTTAAAAAAASPWRLTVVLVAPRRAQQQAERGWARPR</sequence>
<organism evidence="3 4">
    <name type="scientific">Portunus trituberculatus</name>
    <name type="common">Swimming crab</name>
    <name type="synonym">Neptunus trituberculatus</name>
    <dbReference type="NCBI Taxonomy" id="210409"/>
    <lineage>
        <taxon>Eukaryota</taxon>
        <taxon>Metazoa</taxon>
        <taxon>Ecdysozoa</taxon>
        <taxon>Arthropoda</taxon>
        <taxon>Crustacea</taxon>
        <taxon>Multicrustacea</taxon>
        <taxon>Malacostraca</taxon>
        <taxon>Eumalacostraca</taxon>
        <taxon>Eucarida</taxon>
        <taxon>Decapoda</taxon>
        <taxon>Pleocyemata</taxon>
        <taxon>Brachyura</taxon>
        <taxon>Eubrachyura</taxon>
        <taxon>Portunoidea</taxon>
        <taxon>Portunidae</taxon>
        <taxon>Portuninae</taxon>
        <taxon>Portunus</taxon>
    </lineage>
</organism>
<keyword evidence="2" id="KW-0812">Transmembrane</keyword>
<evidence type="ECO:0000313" key="4">
    <source>
        <dbReference type="Proteomes" id="UP000324222"/>
    </source>
</evidence>
<protein>
    <submittedName>
        <fullName evidence="3">Uncharacterized protein</fullName>
    </submittedName>
</protein>
<accession>A0A5B7ISI1</accession>
<feature type="transmembrane region" description="Helical" evidence="2">
    <location>
        <begin position="150"/>
        <end position="170"/>
    </location>
</feature>
<evidence type="ECO:0000256" key="1">
    <source>
        <dbReference type="SAM" id="MobiDB-lite"/>
    </source>
</evidence>